<dbReference type="Pfam" id="PF24852">
    <property type="entry name" value="DUF7726"/>
    <property type="match status" value="1"/>
</dbReference>
<name>A0ABR1RH47_9PEZI</name>
<keyword evidence="4" id="KW-1185">Reference proteome</keyword>
<evidence type="ECO:0000259" key="2">
    <source>
        <dbReference type="Pfam" id="PF24852"/>
    </source>
</evidence>
<feature type="compositionally biased region" description="Basic residues" evidence="1">
    <location>
        <begin position="410"/>
        <end position="420"/>
    </location>
</feature>
<feature type="region of interest" description="Disordered" evidence="1">
    <location>
        <begin position="410"/>
        <end position="516"/>
    </location>
</feature>
<feature type="compositionally biased region" description="Basic residues" evidence="1">
    <location>
        <begin position="26"/>
        <end position="38"/>
    </location>
</feature>
<dbReference type="Proteomes" id="UP001396898">
    <property type="component" value="Unassembled WGS sequence"/>
</dbReference>
<evidence type="ECO:0000313" key="4">
    <source>
        <dbReference type="Proteomes" id="UP001396898"/>
    </source>
</evidence>
<sequence length="516" mass="59889">MAPLLNGVYRVVWSDTTRSKLSKAQSGRKARKINRPKSCRPPCREHERPSTHFSASLLVNPPSALPLLPQNCGADKPQRQAPESRKSNTQLVEDLKSAPGVDESKLKNRVAFAIHEDANDVPTREPASLDPGKNDWEVHGGRLGRDHTLEDVPNHYLRDRLMSFTNRCMPKDQSPEARRRVFSDLNEGEIAAYSRIIRKDEATLGHGYQLGSGSEWRERCARHEKQQKRLQKMDSITKIAHETEFLSNMGQAAELEEQHRFMDHIDPDIDMTPHPIGQHRNYDDLPPIWASVFHFGHRNREPSKPSPRERKALPAPFYSEINYDCDQVRALVKRFIRADLPRIWDLEKFRLVCGLQRPELNEFLEQSGPEAGAQSPAYGLCWEFMRRRQTLGLHPFFDEKKADRIFPLHLAKRRPAKGGRPKQSTRQQQAKRKREVEKARKHHRPTDAELRERRRAEAESKEKEQRQQEQHKQEEQQKQEGPHKQHEQHQKKKKRELPVERPARASKRIKAQKAGG</sequence>
<feature type="compositionally biased region" description="Basic and acidic residues" evidence="1">
    <location>
        <begin position="445"/>
        <end position="488"/>
    </location>
</feature>
<accession>A0ABR1RH47</accession>
<feature type="compositionally biased region" description="Basic residues" evidence="1">
    <location>
        <begin position="429"/>
        <end position="444"/>
    </location>
</feature>
<evidence type="ECO:0000256" key="1">
    <source>
        <dbReference type="SAM" id="MobiDB-lite"/>
    </source>
</evidence>
<reference evidence="3 4" key="1">
    <citation type="submission" date="2023-01" db="EMBL/GenBank/DDBJ databases">
        <title>Analysis of 21 Apiospora genomes using comparative genomics revels a genus with tremendous synthesis potential of carbohydrate active enzymes and secondary metabolites.</title>
        <authorList>
            <person name="Sorensen T."/>
        </authorList>
    </citation>
    <scope>NUCLEOTIDE SEQUENCE [LARGE SCALE GENOMIC DNA]</scope>
    <source>
        <strain evidence="3 4">CBS 20057</strain>
    </source>
</reference>
<feature type="compositionally biased region" description="Basic residues" evidence="1">
    <location>
        <begin position="504"/>
        <end position="516"/>
    </location>
</feature>
<feature type="region of interest" description="Disordered" evidence="1">
    <location>
        <begin position="64"/>
        <end position="93"/>
    </location>
</feature>
<dbReference type="EMBL" id="JAQQWI010000016">
    <property type="protein sequence ID" value="KAK8009497.1"/>
    <property type="molecule type" value="Genomic_DNA"/>
</dbReference>
<proteinExistence type="predicted"/>
<protein>
    <recommendedName>
        <fullName evidence="2">DUF7726 domain-containing protein</fullName>
    </recommendedName>
</protein>
<comment type="caution">
    <text evidence="3">The sequence shown here is derived from an EMBL/GenBank/DDBJ whole genome shotgun (WGS) entry which is preliminary data.</text>
</comment>
<evidence type="ECO:0000313" key="3">
    <source>
        <dbReference type="EMBL" id="KAK8009497.1"/>
    </source>
</evidence>
<feature type="compositionally biased region" description="Basic and acidic residues" evidence="1">
    <location>
        <begin position="76"/>
        <end position="86"/>
    </location>
</feature>
<dbReference type="InterPro" id="IPR056143">
    <property type="entry name" value="DUF7726"/>
</dbReference>
<feature type="region of interest" description="Disordered" evidence="1">
    <location>
        <begin position="20"/>
        <end position="51"/>
    </location>
</feature>
<organism evidence="3 4">
    <name type="scientific">Apiospora marii</name>
    <dbReference type="NCBI Taxonomy" id="335849"/>
    <lineage>
        <taxon>Eukaryota</taxon>
        <taxon>Fungi</taxon>
        <taxon>Dikarya</taxon>
        <taxon>Ascomycota</taxon>
        <taxon>Pezizomycotina</taxon>
        <taxon>Sordariomycetes</taxon>
        <taxon>Xylariomycetidae</taxon>
        <taxon>Amphisphaeriales</taxon>
        <taxon>Apiosporaceae</taxon>
        <taxon>Apiospora</taxon>
    </lineage>
</organism>
<gene>
    <name evidence="3" type="ORF">PG991_012048</name>
</gene>
<feature type="domain" description="DUF7726" evidence="2">
    <location>
        <begin position="321"/>
        <end position="393"/>
    </location>
</feature>